<feature type="region of interest" description="Disordered" evidence="7">
    <location>
        <begin position="1"/>
        <end position="45"/>
    </location>
</feature>
<gene>
    <name evidence="9" type="ORF">RND81_12G181700</name>
</gene>
<proteinExistence type="inferred from homology"/>
<feature type="transmembrane region" description="Helical" evidence="8">
    <location>
        <begin position="545"/>
        <end position="566"/>
    </location>
</feature>
<feature type="transmembrane region" description="Helical" evidence="8">
    <location>
        <begin position="458"/>
        <end position="477"/>
    </location>
</feature>
<evidence type="ECO:0000256" key="3">
    <source>
        <dbReference type="ARBA" id="ARBA00022692"/>
    </source>
</evidence>
<dbReference type="EMBL" id="JBDFQZ010000012">
    <property type="protein sequence ID" value="KAK9673659.1"/>
    <property type="molecule type" value="Genomic_DNA"/>
</dbReference>
<sequence>MKGSSHNPICEVGSETKASSNPIKKSGKSDHLPSTPHDHPPTLSTKPTLLSFLPCFSPKMASSIALTTPFSLPSRSFHPSLHLRKSPPSISFSLHSSSSNGPKSLSFSTPSLLRHNHHHHVLRAATPSTTLPPPPKQPPQPWQGAKTTPLLISLLTGVAIWFTPTPAGVPTNAWHLLAIFLSTIVGIITQPLPLGAVALLGLGATVLTKTLTFAAAFSAFGDPIPWLIALAFFFARGFIKTGLGNRIAYQFVKLFGSSSLGLGYSLVFSEAILAPAIPSVSARAGGIFLPLVKSLCQACGSNVGDGTEGKLGSWLMLTCFQTSVISSSMFLTAMAANPLSANLAFSTIGRTIGWMDWAKAAIVPGLVSLLVVPALLYVVYPPEIKSSPDAPRLAKENLEKMGPMSRNEIIMGLTLLLTVGLWVFGGVLNIDAVTAAILGLSVLLITGVVTWKECLAESVAWDTLTWFAALIAMAGYLNKYGLISWFSETVVKFVGGLGLSWQLSFGILVLLYFYTHYFFASGAAHIGAMFTAFLSVASALGTPPYLAALVLAFLSNLMGGLTHYGIGSAPVFYGANYVPLAKWWGYGFLISIVNIIIWLGVGGIWWKAIGLW</sequence>
<feature type="transmembrane region" description="Helical" evidence="8">
    <location>
        <begin position="517"/>
        <end position="538"/>
    </location>
</feature>
<dbReference type="Proteomes" id="UP001443914">
    <property type="component" value="Unassembled WGS sequence"/>
</dbReference>
<protein>
    <submittedName>
        <fullName evidence="9">Uncharacterized protein</fullName>
    </submittedName>
</protein>
<feature type="transmembrane region" description="Helical" evidence="8">
    <location>
        <begin position="150"/>
        <end position="167"/>
    </location>
</feature>
<feature type="compositionally biased region" description="Basic and acidic residues" evidence="7">
    <location>
        <begin position="27"/>
        <end position="40"/>
    </location>
</feature>
<name>A0AAW1HCC0_SAPOF</name>
<feature type="transmembrane region" description="Helical" evidence="8">
    <location>
        <begin position="409"/>
        <end position="428"/>
    </location>
</feature>
<dbReference type="PANTHER" id="PTHR42826">
    <property type="entry name" value="DICARBOXYLATE TRANSPORTER 2.1, CHLOROPLASTIC"/>
    <property type="match status" value="1"/>
</dbReference>
<keyword evidence="5 8" id="KW-1133">Transmembrane helix</keyword>
<keyword evidence="4" id="KW-0934">Plastid</keyword>
<evidence type="ECO:0000256" key="2">
    <source>
        <dbReference type="ARBA" id="ARBA00007349"/>
    </source>
</evidence>
<dbReference type="GO" id="GO:0015140">
    <property type="term" value="F:malate transmembrane transporter activity"/>
    <property type="evidence" value="ECO:0007669"/>
    <property type="project" value="UniProtKB-ARBA"/>
</dbReference>
<evidence type="ECO:0000256" key="6">
    <source>
        <dbReference type="ARBA" id="ARBA00023136"/>
    </source>
</evidence>
<dbReference type="InterPro" id="IPR001898">
    <property type="entry name" value="SLC13A/DASS"/>
</dbReference>
<dbReference type="AlphaFoldDB" id="A0AAW1HCC0"/>
<feature type="transmembrane region" description="Helical" evidence="8">
    <location>
        <begin position="435"/>
        <end position="452"/>
    </location>
</feature>
<keyword evidence="4" id="KW-1001">Plastid inner membrane</keyword>
<evidence type="ECO:0000256" key="5">
    <source>
        <dbReference type="ARBA" id="ARBA00022989"/>
    </source>
</evidence>
<comment type="subcellular location">
    <subcellularLocation>
        <location evidence="1">Plastid</location>
        <location evidence="1">Chloroplast inner membrane</location>
        <topology evidence="1">Multi-pass membrane protein</topology>
    </subcellularLocation>
</comment>
<dbReference type="InterPro" id="IPR030676">
    <property type="entry name" value="CitT-rel"/>
</dbReference>
<feature type="transmembrane region" description="Helical" evidence="8">
    <location>
        <begin position="251"/>
        <end position="273"/>
    </location>
</feature>
<feature type="transmembrane region" description="Helical" evidence="8">
    <location>
        <begin position="357"/>
        <end position="380"/>
    </location>
</feature>
<organism evidence="9 10">
    <name type="scientific">Saponaria officinalis</name>
    <name type="common">Common soapwort</name>
    <name type="synonym">Lychnis saponaria</name>
    <dbReference type="NCBI Taxonomy" id="3572"/>
    <lineage>
        <taxon>Eukaryota</taxon>
        <taxon>Viridiplantae</taxon>
        <taxon>Streptophyta</taxon>
        <taxon>Embryophyta</taxon>
        <taxon>Tracheophyta</taxon>
        <taxon>Spermatophyta</taxon>
        <taxon>Magnoliopsida</taxon>
        <taxon>eudicotyledons</taxon>
        <taxon>Gunneridae</taxon>
        <taxon>Pentapetalae</taxon>
        <taxon>Caryophyllales</taxon>
        <taxon>Caryophyllaceae</taxon>
        <taxon>Caryophylleae</taxon>
        <taxon>Saponaria</taxon>
    </lineage>
</organism>
<feature type="transmembrane region" description="Helical" evidence="8">
    <location>
        <begin position="173"/>
        <end position="189"/>
    </location>
</feature>
<reference evidence="9 10" key="1">
    <citation type="submission" date="2024-03" db="EMBL/GenBank/DDBJ databases">
        <title>WGS assembly of Saponaria officinalis var. Norfolk2.</title>
        <authorList>
            <person name="Jenkins J."/>
            <person name="Shu S."/>
            <person name="Grimwood J."/>
            <person name="Barry K."/>
            <person name="Goodstein D."/>
            <person name="Schmutz J."/>
            <person name="Leebens-Mack J."/>
            <person name="Osbourn A."/>
        </authorList>
    </citation>
    <scope>NUCLEOTIDE SEQUENCE [LARGE SCALE GENOMIC DNA]</scope>
    <source>
        <strain evidence="10">cv. Norfolk2</strain>
        <strain evidence="9">JIC</strain>
        <tissue evidence="9">Leaf</tissue>
    </source>
</reference>
<feature type="compositionally biased region" description="Polar residues" evidence="7">
    <location>
        <begin position="100"/>
        <end position="110"/>
    </location>
</feature>
<feature type="transmembrane region" description="Helical" evidence="8">
    <location>
        <begin position="223"/>
        <end position="239"/>
    </location>
</feature>
<accession>A0AAW1HCC0</accession>
<keyword evidence="6 8" id="KW-0472">Membrane</keyword>
<comment type="similarity">
    <text evidence="2">Belongs to the SLC13A/DASS transporter (TC 2.A.47) family. DIT1 subfamily.</text>
</comment>
<dbReference type="Pfam" id="PF00939">
    <property type="entry name" value="Na_sulph_symp"/>
    <property type="match status" value="1"/>
</dbReference>
<keyword evidence="10" id="KW-1185">Reference proteome</keyword>
<feature type="transmembrane region" description="Helical" evidence="8">
    <location>
        <begin position="489"/>
        <end position="511"/>
    </location>
</feature>
<feature type="transmembrane region" description="Helical" evidence="8">
    <location>
        <begin position="314"/>
        <end position="336"/>
    </location>
</feature>
<evidence type="ECO:0000256" key="4">
    <source>
        <dbReference type="ARBA" id="ARBA00022780"/>
    </source>
</evidence>
<evidence type="ECO:0000313" key="9">
    <source>
        <dbReference type="EMBL" id="KAK9673659.1"/>
    </source>
</evidence>
<comment type="caution">
    <text evidence="9">The sequence shown here is derived from an EMBL/GenBank/DDBJ whole genome shotgun (WGS) entry which is preliminary data.</text>
</comment>
<evidence type="ECO:0000256" key="8">
    <source>
        <dbReference type="SAM" id="Phobius"/>
    </source>
</evidence>
<dbReference type="CDD" id="cd00625">
    <property type="entry name" value="ArsB_NhaD_permease"/>
    <property type="match status" value="1"/>
</dbReference>
<feature type="transmembrane region" description="Helical" evidence="8">
    <location>
        <begin position="586"/>
        <end position="606"/>
    </location>
</feature>
<evidence type="ECO:0000256" key="7">
    <source>
        <dbReference type="SAM" id="MobiDB-lite"/>
    </source>
</evidence>
<evidence type="ECO:0000313" key="10">
    <source>
        <dbReference type="Proteomes" id="UP001443914"/>
    </source>
</evidence>
<dbReference type="EMBL" id="JBDFQZ010000012">
    <property type="protein sequence ID" value="KAK9673658.1"/>
    <property type="molecule type" value="Genomic_DNA"/>
</dbReference>
<dbReference type="NCBIfam" id="TIGR00785">
    <property type="entry name" value="dass"/>
    <property type="match status" value="1"/>
</dbReference>
<dbReference type="GO" id="GO:0009706">
    <property type="term" value="C:chloroplast inner membrane"/>
    <property type="evidence" value="ECO:0007669"/>
    <property type="project" value="UniProtKB-SubCell"/>
</dbReference>
<feature type="region of interest" description="Disordered" evidence="7">
    <location>
        <begin position="91"/>
        <end position="110"/>
    </location>
</feature>
<keyword evidence="3 8" id="KW-0812">Transmembrane</keyword>
<evidence type="ECO:0000256" key="1">
    <source>
        <dbReference type="ARBA" id="ARBA00004478"/>
    </source>
</evidence>